<dbReference type="InterPro" id="IPR013785">
    <property type="entry name" value="Aldolase_TIM"/>
</dbReference>
<gene>
    <name evidence="14" type="ORF">Cgig2_006975</name>
</gene>
<comment type="catalytic activity">
    <reaction evidence="9">
        <text>a (2S)-2-hydroxycarboxylate + O2 = a 2-oxocarboxylate + H2O2</text>
        <dbReference type="Rhea" id="RHEA:16789"/>
        <dbReference type="ChEBI" id="CHEBI:15379"/>
        <dbReference type="ChEBI" id="CHEBI:16240"/>
        <dbReference type="ChEBI" id="CHEBI:35179"/>
        <dbReference type="ChEBI" id="CHEBI:58123"/>
        <dbReference type="EC" id="1.1.3.15"/>
    </reaction>
    <physiologicalReaction direction="left-to-right" evidence="9">
        <dbReference type="Rhea" id="RHEA:16790"/>
    </physiologicalReaction>
</comment>
<dbReference type="PROSITE" id="PS51349">
    <property type="entry name" value="FMN_HYDROXY_ACID_DH_2"/>
    <property type="match status" value="1"/>
</dbReference>
<dbReference type="InterPro" id="IPR037396">
    <property type="entry name" value="FMN_HAD"/>
</dbReference>
<evidence type="ECO:0000256" key="4">
    <source>
        <dbReference type="ARBA" id="ARBA00022630"/>
    </source>
</evidence>
<organism evidence="14 15">
    <name type="scientific">Carnegiea gigantea</name>
    <dbReference type="NCBI Taxonomy" id="171969"/>
    <lineage>
        <taxon>Eukaryota</taxon>
        <taxon>Viridiplantae</taxon>
        <taxon>Streptophyta</taxon>
        <taxon>Embryophyta</taxon>
        <taxon>Tracheophyta</taxon>
        <taxon>Spermatophyta</taxon>
        <taxon>Magnoliopsida</taxon>
        <taxon>eudicotyledons</taxon>
        <taxon>Gunneridae</taxon>
        <taxon>Pentapetalae</taxon>
        <taxon>Caryophyllales</taxon>
        <taxon>Cactineae</taxon>
        <taxon>Cactaceae</taxon>
        <taxon>Cactoideae</taxon>
        <taxon>Echinocereeae</taxon>
        <taxon>Carnegiea</taxon>
    </lineage>
</organism>
<dbReference type="FunFam" id="3.20.20.70:FF:000204">
    <property type="entry name" value="Peroxisomal (S)-2-hydroxy-acid oxidase GLO4"/>
    <property type="match status" value="1"/>
</dbReference>
<comment type="similarity">
    <text evidence="8">Belongs to the FMN-dependent alpha-hydroxy acid dehydrogenase family.</text>
</comment>
<evidence type="ECO:0000313" key="15">
    <source>
        <dbReference type="Proteomes" id="UP001153076"/>
    </source>
</evidence>
<evidence type="ECO:0000256" key="3">
    <source>
        <dbReference type="ARBA" id="ARBA00013087"/>
    </source>
</evidence>
<keyword evidence="5" id="KW-0288">FMN</keyword>
<evidence type="ECO:0000313" key="14">
    <source>
        <dbReference type="EMBL" id="KAJ8441146.1"/>
    </source>
</evidence>
<dbReference type="GO" id="GO:0005777">
    <property type="term" value="C:peroxisome"/>
    <property type="evidence" value="ECO:0007669"/>
    <property type="project" value="UniProtKB-SubCell"/>
</dbReference>
<dbReference type="InterPro" id="IPR000262">
    <property type="entry name" value="FMN-dep_DH"/>
</dbReference>
<evidence type="ECO:0000256" key="9">
    <source>
        <dbReference type="ARBA" id="ARBA00029325"/>
    </source>
</evidence>
<dbReference type="GO" id="GO:0003973">
    <property type="term" value="F:(S)-2-hydroxy-acid oxidase activity"/>
    <property type="evidence" value="ECO:0007669"/>
    <property type="project" value="UniProtKB-EC"/>
</dbReference>
<dbReference type="GO" id="GO:0010181">
    <property type="term" value="F:FMN binding"/>
    <property type="evidence" value="ECO:0007669"/>
    <property type="project" value="InterPro"/>
</dbReference>
<keyword evidence="6" id="KW-0560">Oxidoreductase</keyword>
<accession>A0A9Q1KBQ5</accession>
<evidence type="ECO:0000256" key="12">
    <source>
        <dbReference type="SAM" id="MobiDB-lite"/>
    </source>
</evidence>
<dbReference type="EC" id="1.1.3.15" evidence="3"/>
<protein>
    <recommendedName>
        <fullName evidence="3">(S)-2-hydroxy-acid oxidase</fullName>
        <ecNumber evidence="3">1.1.3.15</ecNumber>
    </recommendedName>
</protein>
<feature type="domain" description="FMN hydroxy acid dehydrogenase" evidence="13">
    <location>
        <begin position="1"/>
        <end position="318"/>
    </location>
</feature>
<dbReference type="CDD" id="cd02809">
    <property type="entry name" value="alpha_hydroxyacid_oxid_FMN"/>
    <property type="match status" value="1"/>
</dbReference>
<dbReference type="InterPro" id="IPR008259">
    <property type="entry name" value="FMN_hydac_DH_AS"/>
</dbReference>
<dbReference type="GO" id="GO:0042742">
    <property type="term" value="P:defense response to bacterium"/>
    <property type="evidence" value="ECO:0007669"/>
    <property type="project" value="UniProtKB-ARBA"/>
</dbReference>
<comment type="catalytic activity">
    <reaction evidence="10">
        <text>2-hydroxyoctanoate + O2 = 2-oxooctanoate + H2O2</text>
        <dbReference type="Rhea" id="RHEA:67940"/>
        <dbReference type="ChEBI" id="CHEBI:15379"/>
        <dbReference type="ChEBI" id="CHEBI:16240"/>
        <dbReference type="ChEBI" id="CHEBI:133514"/>
        <dbReference type="ChEBI" id="CHEBI:176689"/>
    </reaction>
    <physiologicalReaction direction="left-to-right" evidence="10">
        <dbReference type="Rhea" id="RHEA:67941"/>
    </physiologicalReaction>
</comment>
<comment type="cofactor">
    <cofactor evidence="1">
        <name>FMN</name>
        <dbReference type="ChEBI" id="CHEBI:58210"/>
    </cofactor>
</comment>
<evidence type="ECO:0000256" key="2">
    <source>
        <dbReference type="ARBA" id="ARBA00004275"/>
    </source>
</evidence>
<keyword evidence="15" id="KW-1185">Reference proteome</keyword>
<dbReference type="GO" id="GO:0050665">
    <property type="term" value="P:hydrogen peroxide biosynthetic process"/>
    <property type="evidence" value="ECO:0007669"/>
    <property type="project" value="UniProtKB-ARBA"/>
</dbReference>
<evidence type="ECO:0000256" key="7">
    <source>
        <dbReference type="ARBA" id="ARBA00023140"/>
    </source>
</evidence>
<keyword evidence="4" id="KW-0285">Flavoprotein</keyword>
<feature type="region of interest" description="Disordered" evidence="12">
    <location>
        <begin position="419"/>
        <end position="442"/>
    </location>
</feature>
<comment type="subcellular location">
    <subcellularLocation>
        <location evidence="2">Peroxisome</location>
    </subcellularLocation>
</comment>
<reference evidence="14" key="1">
    <citation type="submission" date="2022-04" db="EMBL/GenBank/DDBJ databases">
        <title>Carnegiea gigantea Genome sequencing and assembly v2.</title>
        <authorList>
            <person name="Copetti D."/>
            <person name="Sanderson M.J."/>
            <person name="Burquez A."/>
            <person name="Wojciechowski M.F."/>
        </authorList>
    </citation>
    <scope>NUCLEOTIDE SEQUENCE</scope>
    <source>
        <strain evidence="14">SGP5-SGP5p</strain>
        <tissue evidence="14">Aerial part</tissue>
    </source>
</reference>
<dbReference type="OrthoDB" id="25826at2759"/>
<dbReference type="InterPro" id="IPR012133">
    <property type="entry name" value="Alpha-hydoxy_acid_DH_FMN"/>
</dbReference>
<dbReference type="AlphaFoldDB" id="A0A9Q1KBQ5"/>
<comment type="catalytic activity">
    <reaction evidence="11">
        <text>2-hydroxyhexanoate + O2 = 2-oxohexanoate + H2O2</text>
        <dbReference type="Rhea" id="RHEA:69372"/>
        <dbReference type="ChEBI" id="CHEBI:15379"/>
        <dbReference type="ChEBI" id="CHEBI:16240"/>
        <dbReference type="ChEBI" id="CHEBI:35177"/>
        <dbReference type="ChEBI" id="CHEBI:133738"/>
    </reaction>
    <physiologicalReaction direction="left-to-right" evidence="11">
        <dbReference type="Rhea" id="RHEA:69373"/>
    </physiologicalReaction>
</comment>
<evidence type="ECO:0000256" key="1">
    <source>
        <dbReference type="ARBA" id="ARBA00001917"/>
    </source>
</evidence>
<evidence type="ECO:0000256" key="10">
    <source>
        <dbReference type="ARBA" id="ARBA00029327"/>
    </source>
</evidence>
<sequence length="442" mass="47198">MATEPVNINEFQELARRALPKMYYDFFAGAAEDEHTLRENIKAFSQIIIRPRVLVDVNQIDMSISILGHLISAPILIAPTAFHKLAHPEGEIATAKAAAACKTIMVLSFSSMSSLEEVASSCDAVRFFQLYVFKNREVAAWLVKRAEISGYKAIVVTVDTPRLGRREADIKNKMIVPQLKNLEGFMSTKVVTDKGSGLEAFAKSTFDSSLCWKISISQFKNHAKDFHISIQKLKILLSNVQLLAATKAAEVGVDGIIVSNHGARQLDYAPATISVLEEIVRAVGGKVPVLLDGGIRRGTDIFKALALGAQAVLVSPPISNCHDMPQGYQHSLDASAQNSMEGSWESFGPFAVGWPVVAEASAVVDSGAVEFQSAGNGVAAVAPWMVGSEEAIAAGAEVAAEGVVVGPLVLVSEPLTPLTRVPQTSARPGYSQEGASQGLAED</sequence>
<dbReference type="Pfam" id="PF01070">
    <property type="entry name" value="FMN_dh"/>
    <property type="match status" value="1"/>
</dbReference>
<dbReference type="EMBL" id="JAKOGI010000175">
    <property type="protein sequence ID" value="KAJ8441146.1"/>
    <property type="molecule type" value="Genomic_DNA"/>
</dbReference>
<evidence type="ECO:0000259" key="13">
    <source>
        <dbReference type="PROSITE" id="PS51349"/>
    </source>
</evidence>
<proteinExistence type="inferred from homology"/>
<dbReference type="Gene3D" id="3.20.20.70">
    <property type="entry name" value="Aldolase class I"/>
    <property type="match status" value="1"/>
</dbReference>
<name>A0A9Q1KBQ5_9CARY</name>
<evidence type="ECO:0000256" key="5">
    <source>
        <dbReference type="ARBA" id="ARBA00022643"/>
    </source>
</evidence>
<dbReference type="SUPFAM" id="SSF51395">
    <property type="entry name" value="FMN-linked oxidoreductases"/>
    <property type="match status" value="1"/>
</dbReference>
<comment type="caution">
    <text evidence="14">The sequence shown here is derived from an EMBL/GenBank/DDBJ whole genome shotgun (WGS) entry which is preliminary data.</text>
</comment>
<evidence type="ECO:0000256" key="11">
    <source>
        <dbReference type="ARBA" id="ARBA00051933"/>
    </source>
</evidence>
<evidence type="ECO:0000256" key="8">
    <source>
        <dbReference type="ARBA" id="ARBA00024042"/>
    </source>
</evidence>
<dbReference type="PROSITE" id="PS00557">
    <property type="entry name" value="FMN_HYDROXY_ACID_DH_1"/>
    <property type="match status" value="1"/>
</dbReference>
<dbReference type="PANTHER" id="PTHR10578">
    <property type="entry name" value="S -2-HYDROXY-ACID OXIDASE-RELATED"/>
    <property type="match status" value="1"/>
</dbReference>
<evidence type="ECO:0000256" key="6">
    <source>
        <dbReference type="ARBA" id="ARBA00023002"/>
    </source>
</evidence>
<keyword evidence="7" id="KW-0576">Peroxisome</keyword>
<dbReference type="Proteomes" id="UP001153076">
    <property type="component" value="Unassembled WGS sequence"/>
</dbReference>
<dbReference type="PANTHER" id="PTHR10578:SF67">
    <property type="entry name" value="PEROXISOMAL (S)-2-HYDROXYACID OXIDASE GLO3"/>
    <property type="match status" value="1"/>
</dbReference>